<evidence type="ECO:0000313" key="2">
    <source>
        <dbReference type="Proteomes" id="UP000798662"/>
    </source>
</evidence>
<proteinExistence type="predicted"/>
<sequence>MWAGNFPCTNGFPPHVFLLAAPPPPAAASAAGGVPPPPFPRPLVLHLATLTPPHGCSLAPAAPPAGRLSPGGLTALTITDAAAVLLPLLPPGVFVPPAEAVGAAAAAAVDPAVWPLIGDVKTVAAADPPLLVVRVCEAKAGRYLRARVEAVRTAGAAAAAAAGAGAPPMAWADAAAVVADVVGGVWGDRLRGWGADAATAAEAAAGGGMTAAERRAYDDLAGGAPPPPPGPPAGAAAAKAAAAKARAPPKRSAAAAALGRVDRTGMRSMRSYFGKKA</sequence>
<gene>
    <name evidence="1" type="ORF">I4F81_005594</name>
</gene>
<organism evidence="1 2">
    <name type="scientific">Pyropia yezoensis</name>
    <name type="common">Susabi-nori</name>
    <name type="synonym">Porphyra yezoensis</name>
    <dbReference type="NCBI Taxonomy" id="2788"/>
    <lineage>
        <taxon>Eukaryota</taxon>
        <taxon>Rhodophyta</taxon>
        <taxon>Bangiophyceae</taxon>
        <taxon>Bangiales</taxon>
        <taxon>Bangiaceae</taxon>
        <taxon>Pyropia</taxon>
    </lineage>
</organism>
<name>A0ACC3BYC0_PYRYE</name>
<comment type="caution">
    <text evidence="1">The sequence shown here is derived from an EMBL/GenBank/DDBJ whole genome shotgun (WGS) entry which is preliminary data.</text>
</comment>
<accession>A0ACC3BYC0</accession>
<protein>
    <submittedName>
        <fullName evidence="1">Uncharacterized protein</fullName>
    </submittedName>
</protein>
<evidence type="ECO:0000313" key="1">
    <source>
        <dbReference type="EMBL" id="KAK1863029.1"/>
    </source>
</evidence>
<dbReference type="EMBL" id="CM020619">
    <property type="protein sequence ID" value="KAK1863029.1"/>
    <property type="molecule type" value="Genomic_DNA"/>
</dbReference>
<reference evidence="1" key="1">
    <citation type="submission" date="2019-11" db="EMBL/GenBank/DDBJ databases">
        <title>Nori genome reveals adaptations in red seaweeds to the harsh intertidal environment.</title>
        <authorList>
            <person name="Wang D."/>
            <person name="Mao Y."/>
        </authorList>
    </citation>
    <scope>NUCLEOTIDE SEQUENCE</scope>
    <source>
        <tissue evidence="1">Gametophyte</tissue>
    </source>
</reference>
<dbReference type="Proteomes" id="UP000798662">
    <property type="component" value="Chromosome 2"/>
</dbReference>
<keyword evidence="2" id="KW-1185">Reference proteome</keyword>